<dbReference type="AlphaFoldDB" id="A0A1H5XFC3"/>
<dbReference type="OrthoDB" id="9852574at2"/>
<evidence type="ECO:0000313" key="1">
    <source>
        <dbReference type="EMBL" id="SEG09906.1"/>
    </source>
</evidence>
<protein>
    <submittedName>
        <fullName evidence="1">Uncharacterized protein</fullName>
    </submittedName>
</protein>
<sequence length="63" mass="7387">METAKADELKLDEHILKITINGVVIYESEKVKRLRELGIKFFQVNDIYYKGDKQNENISSKDK</sequence>
<accession>A0A1H5XFC3</accession>
<keyword evidence="2" id="KW-1185">Reference proteome</keyword>
<reference evidence="2" key="1">
    <citation type="submission" date="2016-10" db="EMBL/GenBank/DDBJ databases">
        <authorList>
            <person name="Varghese N."/>
            <person name="Submissions S."/>
        </authorList>
    </citation>
    <scope>NUCLEOTIDE SEQUENCE [LARGE SCALE GENOMIC DNA]</scope>
    <source>
        <strain evidence="2">DSM 5463</strain>
    </source>
</reference>
<organism evidence="1 2">
    <name type="scientific">Caloramator fervidus</name>
    <dbReference type="NCBI Taxonomy" id="29344"/>
    <lineage>
        <taxon>Bacteria</taxon>
        <taxon>Bacillati</taxon>
        <taxon>Bacillota</taxon>
        <taxon>Clostridia</taxon>
        <taxon>Eubacteriales</taxon>
        <taxon>Clostridiaceae</taxon>
        <taxon>Caloramator</taxon>
    </lineage>
</organism>
<evidence type="ECO:0000313" key="2">
    <source>
        <dbReference type="Proteomes" id="UP000242850"/>
    </source>
</evidence>
<dbReference type="EMBL" id="FNUK01000029">
    <property type="protein sequence ID" value="SEG09906.1"/>
    <property type="molecule type" value="Genomic_DNA"/>
</dbReference>
<dbReference type="RefSeq" id="WP_103896642.1">
    <property type="nucleotide sequence ID" value="NZ_FNUK01000029.1"/>
</dbReference>
<proteinExistence type="predicted"/>
<name>A0A1H5XFC3_9CLOT</name>
<dbReference type="Proteomes" id="UP000242850">
    <property type="component" value="Unassembled WGS sequence"/>
</dbReference>
<gene>
    <name evidence="1" type="ORF">SAMN05660865_01730</name>
</gene>